<keyword evidence="2" id="KW-0732">Signal</keyword>
<name>A0AAN7T5X6_9EURO</name>
<dbReference type="PANTHER" id="PTHR46190:SF1">
    <property type="entry name" value="SI:CH211-201H21.5"/>
    <property type="match status" value="1"/>
</dbReference>
<dbReference type="EMBL" id="JAVRRJ010000002">
    <property type="protein sequence ID" value="KAK5088572.1"/>
    <property type="molecule type" value="Genomic_DNA"/>
</dbReference>
<dbReference type="PANTHER" id="PTHR46190">
    <property type="entry name" value="SI:CH211-201H21.5-RELATED"/>
    <property type="match status" value="1"/>
</dbReference>
<dbReference type="Pfam" id="PF01156">
    <property type="entry name" value="IU_nuc_hydro"/>
    <property type="match status" value="1"/>
</dbReference>
<evidence type="ECO:0000256" key="1">
    <source>
        <dbReference type="ARBA" id="ARBA00009176"/>
    </source>
</evidence>
<dbReference type="InterPro" id="IPR052775">
    <property type="entry name" value="IUN_hydrolase"/>
</dbReference>
<dbReference type="InterPro" id="IPR001910">
    <property type="entry name" value="Inosine/uridine_hydrolase_dom"/>
</dbReference>
<reference evidence="4 5" key="1">
    <citation type="submission" date="2023-08" db="EMBL/GenBank/DDBJ databases">
        <title>Black Yeasts Isolated from many extreme environments.</title>
        <authorList>
            <person name="Coleine C."/>
            <person name="Stajich J.E."/>
            <person name="Selbmann L."/>
        </authorList>
    </citation>
    <scope>NUCLEOTIDE SEQUENCE [LARGE SCALE GENOMIC DNA]</scope>
    <source>
        <strain evidence="4 5">CCFEE 5910</strain>
    </source>
</reference>
<proteinExistence type="inferred from homology"/>
<organism evidence="4 5">
    <name type="scientific">Lithohypha guttulata</name>
    <dbReference type="NCBI Taxonomy" id="1690604"/>
    <lineage>
        <taxon>Eukaryota</taxon>
        <taxon>Fungi</taxon>
        <taxon>Dikarya</taxon>
        <taxon>Ascomycota</taxon>
        <taxon>Pezizomycotina</taxon>
        <taxon>Eurotiomycetes</taxon>
        <taxon>Chaetothyriomycetidae</taxon>
        <taxon>Chaetothyriales</taxon>
        <taxon>Trichomeriaceae</taxon>
        <taxon>Lithohypha</taxon>
    </lineage>
</organism>
<comment type="caution">
    <text evidence="4">The sequence shown here is derived from an EMBL/GenBank/DDBJ whole genome shotgun (WGS) entry which is preliminary data.</text>
</comment>
<evidence type="ECO:0000313" key="5">
    <source>
        <dbReference type="Proteomes" id="UP001309876"/>
    </source>
</evidence>
<feature type="signal peptide" evidence="2">
    <location>
        <begin position="1"/>
        <end position="20"/>
    </location>
</feature>
<dbReference type="Proteomes" id="UP001309876">
    <property type="component" value="Unassembled WGS sequence"/>
</dbReference>
<accession>A0AAN7T5X6</accession>
<dbReference type="InterPro" id="IPR036452">
    <property type="entry name" value="Ribo_hydro-like"/>
</dbReference>
<protein>
    <recommendedName>
        <fullName evidence="3">Inosine/uridine-preferring nucleoside hydrolase domain-containing protein</fullName>
    </recommendedName>
</protein>
<evidence type="ECO:0000256" key="2">
    <source>
        <dbReference type="SAM" id="SignalP"/>
    </source>
</evidence>
<sequence length="384" mass="42080">MKFMIAYTVALLSYSSLSSALRHEKRQNSNATNASPKIIIDNDWGAPDFYLILMALALDYEVLGLTSNSANTWALQSSLHALRGLELGNLTSCIPVYKGADYPLLNTPSLFQSWQYIHGALPWQGVFAPENLTAQAAGFDPTSGDPNTINPVAFVGGTVPDQSLLAGYQAAIFMIESVRKYPSQVSIYSAGALTNIALAIRLDPTFTQNAKELVVMGGYIDTTLLQATGDFLQADINSDINLKIDPESSKIALTADWKNVTLVSAAANNVFINATDYAEISSVNNTYTQAFVSKYFPVLPAWDATAMAVLLDRENVLTNSTEFFVDVDVAWFSPYYGEIRAYQQILAPMGQQLRNVSYAFSVDEDRVKSMMKQAMMQPRTCADV</sequence>
<feature type="chain" id="PRO_5043055480" description="Inosine/uridine-preferring nucleoside hydrolase domain-containing protein" evidence="2">
    <location>
        <begin position="21"/>
        <end position="384"/>
    </location>
</feature>
<keyword evidence="5" id="KW-1185">Reference proteome</keyword>
<feature type="domain" description="Inosine/uridine-preferring nucleoside hydrolase" evidence="3">
    <location>
        <begin position="38"/>
        <end position="368"/>
    </location>
</feature>
<dbReference type="SUPFAM" id="SSF53590">
    <property type="entry name" value="Nucleoside hydrolase"/>
    <property type="match status" value="1"/>
</dbReference>
<evidence type="ECO:0000313" key="4">
    <source>
        <dbReference type="EMBL" id="KAK5088572.1"/>
    </source>
</evidence>
<evidence type="ECO:0000259" key="3">
    <source>
        <dbReference type="Pfam" id="PF01156"/>
    </source>
</evidence>
<dbReference type="GO" id="GO:0016799">
    <property type="term" value="F:hydrolase activity, hydrolyzing N-glycosyl compounds"/>
    <property type="evidence" value="ECO:0007669"/>
    <property type="project" value="InterPro"/>
</dbReference>
<comment type="similarity">
    <text evidence="1">Belongs to the IUNH family.</text>
</comment>
<dbReference type="Gene3D" id="3.90.245.10">
    <property type="entry name" value="Ribonucleoside hydrolase-like"/>
    <property type="match status" value="1"/>
</dbReference>
<dbReference type="AlphaFoldDB" id="A0AAN7T5X6"/>
<gene>
    <name evidence="4" type="ORF">LTR05_002792</name>
</gene>